<feature type="domain" description="PUM-HD" evidence="3">
    <location>
        <begin position="1"/>
        <end position="337"/>
    </location>
</feature>
<organism evidence="4">
    <name type="scientific">Cladocopium goreaui</name>
    <dbReference type="NCBI Taxonomy" id="2562237"/>
    <lineage>
        <taxon>Eukaryota</taxon>
        <taxon>Sar</taxon>
        <taxon>Alveolata</taxon>
        <taxon>Dinophyceae</taxon>
        <taxon>Suessiales</taxon>
        <taxon>Symbiodiniaceae</taxon>
        <taxon>Cladocopium</taxon>
    </lineage>
</organism>
<dbReference type="PANTHER" id="PTHR12537:SF12">
    <property type="entry name" value="MATERNAL PROTEIN PUMILIO"/>
    <property type="match status" value="1"/>
</dbReference>
<evidence type="ECO:0000259" key="3">
    <source>
        <dbReference type="PROSITE" id="PS50303"/>
    </source>
</evidence>
<evidence type="ECO:0000313" key="6">
    <source>
        <dbReference type="EMBL" id="CAL4771290.1"/>
    </source>
</evidence>
<dbReference type="EMBL" id="CAMXCT010000850">
    <property type="protein sequence ID" value="CAI3983978.1"/>
    <property type="molecule type" value="Genomic_DNA"/>
</dbReference>
<evidence type="ECO:0000313" key="5">
    <source>
        <dbReference type="EMBL" id="CAL1137353.1"/>
    </source>
</evidence>
<protein>
    <submittedName>
        <fullName evidence="6">Pumilio-like 5</fullName>
    </submittedName>
</protein>
<dbReference type="GO" id="GO:0010608">
    <property type="term" value="P:post-transcriptional regulation of gene expression"/>
    <property type="evidence" value="ECO:0007669"/>
    <property type="project" value="TreeGrafter"/>
</dbReference>
<feature type="repeat" description="Pumilio" evidence="2">
    <location>
        <begin position="202"/>
        <end position="237"/>
    </location>
</feature>
<evidence type="ECO:0000313" key="7">
    <source>
        <dbReference type="Proteomes" id="UP001152797"/>
    </source>
</evidence>
<gene>
    <name evidence="4" type="ORF">C1SCF055_LOCUS11538</name>
</gene>
<dbReference type="GO" id="GO:0003729">
    <property type="term" value="F:mRNA binding"/>
    <property type="evidence" value="ECO:0007669"/>
    <property type="project" value="TreeGrafter"/>
</dbReference>
<name>A0A9P1C4H8_9DINO</name>
<dbReference type="InterPro" id="IPR011989">
    <property type="entry name" value="ARM-like"/>
</dbReference>
<dbReference type="OrthoDB" id="668540at2759"/>
<dbReference type="InterPro" id="IPR033133">
    <property type="entry name" value="PUM-HD"/>
</dbReference>
<keyword evidence="1" id="KW-0677">Repeat</keyword>
<evidence type="ECO:0000313" key="4">
    <source>
        <dbReference type="EMBL" id="CAI3983978.1"/>
    </source>
</evidence>
<evidence type="ECO:0000256" key="1">
    <source>
        <dbReference type="ARBA" id="ARBA00022737"/>
    </source>
</evidence>
<dbReference type="InterPro" id="IPR016024">
    <property type="entry name" value="ARM-type_fold"/>
</dbReference>
<proteinExistence type="predicted"/>
<dbReference type="PROSITE" id="PS50302">
    <property type="entry name" value="PUM"/>
    <property type="match status" value="2"/>
</dbReference>
<accession>A0A9P1C4H8</accession>
<dbReference type="InterPro" id="IPR001313">
    <property type="entry name" value="Pumilio_RNA-bd_rpt"/>
</dbReference>
<keyword evidence="7" id="KW-1185">Reference proteome</keyword>
<evidence type="ECO:0000256" key="2">
    <source>
        <dbReference type="PROSITE-ProRule" id="PRU00317"/>
    </source>
</evidence>
<dbReference type="EMBL" id="CAMXCT030000850">
    <property type="protein sequence ID" value="CAL4771290.1"/>
    <property type="molecule type" value="Genomic_DNA"/>
</dbReference>
<dbReference type="SUPFAM" id="SSF48371">
    <property type="entry name" value="ARM repeat"/>
    <property type="match status" value="1"/>
</dbReference>
<dbReference type="Proteomes" id="UP001152797">
    <property type="component" value="Unassembled WGS sequence"/>
</dbReference>
<reference evidence="4" key="1">
    <citation type="submission" date="2022-10" db="EMBL/GenBank/DDBJ databases">
        <authorList>
            <person name="Chen Y."/>
            <person name="Dougan E. K."/>
            <person name="Chan C."/>
            <person name="Rhodes N."/>
            <person name="Thang M."/>
        </authorList>
    </citation>
    <scope>NUCLEOTIDE SEQUENCE</scope>
</reference>
<feature type="repeat" description="Pumilio" evidence="2">
    <location>
        <begin position="162"/>
        <end position="201"/>
    </location>
</feature>
<dbReference type="EMBL" id="CAMXCT020000850">
    <property type="protein sequence ID" value="CAL1137353.1"/>
    <property type="molecule type" value="Genomic_DNA"/>
</dbReference>
<reference evidence="5" key="2">
    <citation type="submission" date="2024-04" db="EMBL/GenBank/DDBJ databases">
        <authorList>
            <person name="Chen Y."/>
            <person name="Shah S."/>
            <person name="Dougan E. K."/>
            <person name="Thang M."/>
            <person name="Chan C."/>
        </authorList>
    </citation>
    <scope>NUCLEOTIDE SEQUENCE [LARGE SCALE GENOMIC DNA]</scope>
</reference>
<dbReference type="SMART" id="SM00025">
    <property type="entry name" value="Pumilio"/>
    <property type="match status" value="3"/>
</dbReference>
<dbReference type="Pfam" id="PF00806">
    <property type="entry name" value="PUF"/>
    <property type="match status" value="4"/>
</dbReference>
<sequence length="337" mass="38206">MHPTDADQESSSVGRQQAHPLQALSSRLRFATEAPSWVVYLPQELQDRICGASRLERGSHGSPGPCHSFGIAFETIMKEKGSCLRSQGSWWSQRVWTLSRDSKGCREVQRAFDEADQEERLALASELRGHVWEALRCPFANYVLQKCVTVLSRENLNFIFQELKQKGPEMIQQAARHKYGCRIIQRLLECGPQDQVRDLIDCLLEDAINICAHPYGNYVIQNLLDQSTREQRRRLLQSLMDNVTLVGNESDNVYVSAVMVKIMSVAQREEKVQLARSLLRVPGLLRKMGTTRHGHQAAKKVLKTLTGSEHEDARFQLYGHGGEATTESRRRAATLRP</sequence>
<dbReference type="GO" id="GO:0005737">
    <property type="term" value="C:cytoplasm"/>
    <property type="evidence" value="ECO:0007669"/>
    <property type="project" value="TreeGrafter"/>
</dbReference>
<dbReference type="PANTHER" id="PTHR12537">
    <property type="entry name" value="RNA BINDING PROTEIN PUMILIO-RELATED"/>
    <property type="match status" value="1"/>
</dbReference>
<dbReference type="PROSITE" id="PS50303">
    <property type="entry name" value="PUM_HD"/>
    <property type="match status" value="1"/>
</dbReference>
<dbReference type="Gene3D" id="1.25.10.10">
    <property type="entry name" value="Leucine-rich Repeat Variant"/>
    <property type="match status" value="1"/>
</dbReference>
<dbReference type="AlphaFoldDB" id="A0A9P1C4H8"/>
<comment type="caution">
    <text evidence="4">The sequence shown here is derived from an EMBL/GenBank/DDBJ whole genome shotgun (WGS) entry which is preliminary data.</text>
</comment>